<accession>A0ABT1IVT7</accession>
<comment type="caution">
    <text evidence="1">The sequence shown here is derived from an EMBL/GenBank/DDBJ whole genome shotgun (WGS) entry which is preliminary data.</text>
</comment>
<dbReference type="RefSeq" id="WP_253796230.1">
    <property type="nucleotide sequence ID" value="NZ_BAAAUB010000042.1"/>
</dbReference>
<evidence type="ECO:0000313" key="1">
    <source>
        <dbReference type="EMBL" id="MCP2309240.1"/>
    </source>
</evidence>
<sequence>MGRPGQLARNLAPQQTRYDVTVRETVSALVRAQRSTPGTLQHMASWVGV</sequence>
<protein>
    <submittedName>
        <fullName evidence="1">Uncharacterized protein</fullName>
    </submittedName>
</protein>
<proteinExistence type="predicted"/>
<name>A0ABT1IVT7_9ACTN</name>
<keyword evidence="2" id="KW-1185">Reference proteome</keyword>
<dbReference type="EMBL" id="JAMZDX010000002">
    <property type="protein sequence ID" value="MCP2309240.1"/>
    <property type="molecule type" value="Genomic_DNA"/>
</dbReference>
<dbReference type="Proteomes" id="UP001206483">
    <property type="component" value="Unassembled WGS sequence"/>
</dbReference>
<reference evidence="1 2" key="1">
    <citation type="submission" date="2022-06" db="EMBL/GenBank/DDBJ databases">
        <title>Sequencing the genomes of 1000 actinobacteria strains.</title>
        <authorList>
            <person name="Klenk H.-P."/>
        </authorList>
    </citation>
    <scope>NUCLEOTIDE SEQUENCE [LARGE SCALE GENOMIC DNA]</scope>
    <source>
        <strain evidence="1 2">DSM 41656</strain>
    </source>
</reference>
<organism evidence="1 2">
    <name type="scientific">Kitasatospora paracochleata</name>
    <dbReference type="NCBI Taxonomy" id="58354"/>
    <lineage>
        <taxon>Bacteria</taxon>
        <taxon>Bacillati</taxon>
        <taxon>Actinomycetota</taxon>
        <taxon>Actinomycetes</taxon>
        <taxon>Kitasatosporales</taxon>
        <taxon>Streptomycetaceae</taxon>
        <taxon>Kitasatospora</taxon>
    </lineage>
</organism>
<evidence type="ECO:0000313" key="2">
    <source>
        <dbReference type="Proteomes" id="UP001206483"/>
    </source>
</evidence>
<gene>
    <name evidence="1" type="ORF">FHR36_002364</name>
</gene>